<dbReference type="Pfam" id="PF12073">
    <property type="entry name" value="DUF3553"/>
    <property type="match status" value="1"/>
</dbReference>
<dbReference type="STRING" id="1189325.SAMN04488119_102392"/>
<dbReference type="EMBL" id="FRDL01000001">
    <property type="protein sequence ID" value="SHN49627.1"/>
    <property type="molecule type" value="Genomic_DNA"/>
</dbReference>
<organism evidence="1 2">
    <name type="scientific">Oceanicella actignis</name>
    <dbReference type="NCBI Taxonomy" id="1189325"/>
    <lineage>
        <taxon>Bacteria</taxon>
        <taxon>Pseudomonadati</taxon>
        <taxon>Pseudomonadota</taxon>
        <taxon>Alphaproteobacteria</taxon>
        <taxon>Rhodobacterales</taxon>
        <taxon>Paracoccaceae</taxon>
        <taxon>Oceanicella</taxon>
    </lineage>
</organism>
<dbReference type="OrthoDB" id="7361229at2"/>
<dbReference type="InterPro" id="IPR021938">
    <property type="entry name" value="DUF3553"/>
</dbReference>
<evidence type="ECO:0000313" key="2">
    <source>
        <dbReference type="Proteomes" id="UP000184066"/>
    </source>
</evidence>
<name>A0A1M7RTG4_9RHOB</name>
<reference evidence="1 2" key="1">
    <citation type="submission" date="2016-12" db="EMBL/GenBank/DDBJ databases">
        <authorList>
            <person name="Song W.-J."/>
            <person name="Kurnit D.M."/>
        </authorList>
    </citation>
    <scope>NUCLEOTIDE SEQUENCE [LARGE SCALE GENOMIC DNA]</scope>
    <source>
        <strain evidence="1 2">CGMCC 1.10808</strain>
    </source>
</reference>
<dbReference type="AlphaFoldDB" id="A0A1M7RTG4"/>
<protein>
    <recommendedName>
        <fullName evidence="3">DUF3553 domain-containing protein</fullName>
    </recommendedName>
</protein>
<keyword evidence="2" id="KW-1185">Reference proteome</keyword>
<proteinExistence type="predicted"/>
<evidence type="ECO:0000313" key="1">
    <source>
        <dbReference type="EMBL" id="SHN49627.1"/>
    </source>
</evidence>
<sequence>MNDFLEPGMFVRHPGAPDWGLGQIQSVIGHRVTVNFEHAGKRLIDVEHVRLEVVQLDRGERF</sequence>
<dbReference type="RefSeq" id="WP_072745731.1">
    <property type="nucleotide sequence ID" value="NZ_FOHL01000002.1"/>
</dbReference>
<dbReference type="Proteomes" id="UP000184066">
    <property type="component" value="Unassembled WGS sequence"/>
</dbReference>
<evidence type="ECO:0008006" key="3">
    <source>
        <dbReference type="Google" id="ProtNLM"/>
    </source>
</evidence>
<gene>
    <name evidence="1" type="ORF">SAMN05216200_101126</name>
</gene>
<accession>A0A1M7RTG4</accession>